<evidence type="ECO:0000256" key="6">
    <source>
        <dbReference type="ARBA" id="ARBA00023136"/>
    </source>
</evidence>
<keyword evidence="5" id="KW-1133">Transmembrane helix</keyword>
<evidence type="ECO:0000256" key="7">
    <source>
        <dbReference type="ARBA" id="ARBA00029829"/>
    </source>
</evidence>
<gene>
    <name evidence="10" type="ORF">COD19_00535</name>
</gene>
<dbReference type="PANTHER" id="PTHR37461:SF1">
    <property type="entry name" value="ANTI-SIGMA-K FACTOR RSKA"/>
    <property type="match status" value="1"/>
</dbReference>
<dbReference type="InterPro" id="IPR018764">
    <property type="entry name" value="RskA_C"/>
</dbReference>
<dbReference type="EMBL" id="NUMG01000001">
    <property type="protein sequence ID" value="PGU07760.1"/>
    <property type="molecule type" value="Genomic_DNA"/>
</dbReference>
<evidence type="ECO:0000256" key="5">
    <source>
        <dbReference type="ARBA" id="ARBA00022989"/>
    </source>
</evidence>
<name>A0A2A8JBK9_BACCE</name>
<keyword evidence="3" id="KW-1003">Cell membrane</keyword>
<feature type="domain" description="Anti-sigma K factor RskA C-terminal" evidence="9">
    <location>
        <begin position="104"/>
        <end position="239"/>
    </location>
</feature>
<dbReference type="OrthoDB" id="2893237at2"/>
<evidence type="ECO:0000259" key="9">
    <source>
        <dbReference type="Pfam" id="PF10099"/>
    </source>
</evidence>
<dbReference type="InterPro" id="IPR041916">
    <property type="entry name" value="Anti_sigma_zinc_sf"/>
</dbReference>
<keyword evidence="6" id="KW-0472">Membrane</keyword>
<dbReference type="Proteomes" id="UP000225766">
    <property type="component" value="Unassembled WGS sequence"/>
</dbReference>
<organism evidence="10 11">
    <name type="scientific">Bacillus cereus</name>
    <dbReference type="NCBI Taxonomy" id="1396"/>
    <lineage>
        <taxon>Bacteria</taxon>
        <taxon>Bacillati</taxon>
        <taxon>Bacillota</taxon>
        <taxon>Bacilli</taxon>
        <taxon>Bacillales</taxon>
        <taxon>Bacillaceae</taxon>
        <taxon>Bacillus</taxon>
        <taxon>Bacillus cereus group</taxon>
    </lineage>
</organism>
<proteinExistence type="predicted"/>
<comment type="caution">
    <text evidence="10">The sequence shown here is derived from an EMBL/GenBank/DDBJ whole genome shotgun (WGS) entry which is preliminary data.</text>
</comment>
<evidence type="ECO:0000313" key="11">
    <source>
        <dbReference type="Proteomes" id="UP000225766"/>
    </source>
</evidence>
<evidence type="ECO:0000256" key="8">
    <source>
        <dbReference type="ARBA" id="ARBA00030803"/>
    </source>
</evidence>
<evidence type="ECO:0000313" key="10">
    <source>
        <dbReference type="EMBL" id="PGU07760.1"/>
    </source>
</evidence>
<evidence type="ECO:0000256" key="3">
    <source>
        <dbReference type="ARBA" id="ARBA00022475"/>
    </source>
</evidence>
<evidence type="ECO:0000256" key="4">
    <source>
        <dbReference type="ARBA" id="ARBA00022692"/>
    </source>
</evidence>
<evidence type="ECO:0000256" key="1">
    <source>
        <dbReference type="ARBA" id="ARBA00004167"/>
    </source>
</evidence>
<dbReference type="InterPro" id="IPR051474">
    <property type="entry name" value="Anti-sigma-K/W_factor"/>
</dbReference>
<dbReference type="PANTHER" id="PTHR37461">
    <property type="entry name" value="ANTI-SIGMA-K FACTOR RSKA"/>
    <property type="match status" value="1"/>
</dbReference>
<dbReference type="GO" id="GO:0016989">
    <property type="term" value="F:sigma factor antagonist activity"/>
    <property type="evidence" value="ECO:0007669"/>
    <property type="project" value="TreeGrafter"/>
</dbReference>
<dbReference type="RefSeq" id="WP_088229212.1">
    <property type="nucleotide sequence ID" value="NZ_JARXKI010000003.1"/>
</dbReference>
<reference evidence="10 11" key="1">
    <citation type="submission" date="2017-09" db="EMBL/GenBank/DDBJ databases">
        <title>Large-scale bioinformatics analysis of Bacillus genomes uncovers conserved roles of natural products in bacterial physiology.</title>
        <authorList>
            <consortium name="Agbiome Team Llc"/>
            <person name="Bleich R.M."/>
            <person name="Grubbs K.J."/>
            <person name="Santa Maria K.C."/>
            <person name="Allen S.E."/>
            <person name="Farag S."/>
            <person name="Shank E.A."/>
            <person name="Bowers A."/>
        </authorList>
    </citation>
    <scope>NUCLEOTIDE SEQUENCE [LARGE SCALE GENOMIC DNA]</scope>
    <source>
        <strain evidence="10 11">AFS040105</strain>
    </source>
</reference>
<dbReference type="Gene3D" id="1.10.10.1320">
    <property type="entry name" value="Anti-sigma factor, zinc-finger domain"/>
    <property type="match status" value="1"/>
</dbReference>
<evidence type="ECO:0000256" key="2">
    <source>
        <dbReference type="ARBA" id="ARBA00004236"/>
    </source>
</evidence>
<comment type="subcellular location">
    <subcellularLocation>
        <location evidence="2">Cell membrane</location>
    </subcellularLocation>
    <subcellularLocation>
        <location evidence="1">Membrane</location>
        <topology evidence="1">Single-pass membrane protein</topology>
    </subcellularLocation>
</comment>
<dbReference type="Pfam" id="PF10099">
    <property type="entry name" value="RskA_C"/>
    <property type="match status" value="1"/>
</dbReference>
<dbReference type="GO" id="GO:0006417">
    <property type="term" value="P:regulation of translation"/>
    <property type="evidence" value="ECO:0007669"/>
    <property type="project" value="TreeGrafter"/>
</dbReference>
<accession>A0A2A8JBK9</accession>
<sequence>MERECEHLLSYVTNTFDEREQRKFQEHLKTCLKCQTEYSSMQAAWEALHFDFEEKEVPATLKAEVFDFIFVHEQTSRDNTVTAKLKEWTGLLRKQFTPLATVLLGIMAVITVAVTIENSQLKIQSLAKHELSSDPIKVISTRPLISSDQNHENTKGYIFVMQQGEKKKLVVQAEHLPQVKNSEVYQVWLLKDGERKNAGIFKPDETGSGLLTYEISQKQPVSFDNIGITIEPDSNSTKPLGKKVLGT</sequence>
<keyword evidence="4" id="KW-0812">Transmembrane</keyword>
<dbReference type="GO" id="GO:0005886">
    <property type="term" value="C:plasma membrane"/>
    <property type="evidence" value="ECO:0007669"/>
    <property type="project" value="UniProtKB-SubCell"/>
</dbReference>
<protein>
    <recommendedName>
        <fullName evidence="8">Regulator of SigK</fullName>
    </recommendedName>
    <alternativeName>
        <fullName evidence="7">Sigma-K anti-sigma factor RskA</fullName>
    </alternativeName>
</protein>
<dbReference type="AlphaFoldDB" id="A0A2A8JBK9"/>